<evidence type="ECO:0000256" key="7">
    <source>
        <dbReference type="ARBA" id="ARBA00025043"/>
    </source>
</evidence>
<evidence type="ECO:0000256" key="6">
    <source>
        <dbReference type="ARBA" id="ARBA00023242"/>
    </source>
</evidence>
<evidence type="ECO:0000256" key="4">
    <source>
        <dbReference type="ARBA" id="ARBA00016009"/>
    </source>
</evidence>
<dbReference type="PANTHER" id="PTHR15840">
    <property type="entry name" value="CGI-121 FAMILY MEMBER"/>
    <property type="match status" value="1"/>
</dbReference>
<sequence length="196" mass="22158">MVFEKVVFPSYPHKTVFISVFANVPKNVLSVVKTKLIEGDPNYELCFLNTNYIISTEYLYSAIYKAILNFETGQSKAKTLNTEIIFNLSPVNNIMDAFKRFGVDDSQDQSNVICIKVIDYVSDGNCLEDLNTHISKLLHTDASQNIPLQDAYLFKTVDISKFKKIFKLNDAKLSESENLQIQLTRLAIGACLIRGN</sequence>
<dbReference type="eggNOG" id="KOG4066">
    <property type="taxonomic scope" value="Eukaryota"/>
</dbReference>
<dbReference type="Proteomes" id="UP000000707">
    <property type="component" value="Unassembled WGS sequence"/>
</dbReference>
<dbReference type="GO" id="GO:0005829">
    <property type="term" value="C:cytosol"/>
    <property type="evidence" value="ECO:0007669"/>
    <property type="project" value="TreeGrafter"/>
</dbReference>
<evidence type="ECO:0000313" key="10">
    <source>
        <dbReference type="Proteomes" id="UP000000707"/>
    </source>
</evidence>
<dbReference type="PANTHER" id="PTHR15840:SF10">
    <property type="entry name" value="EKC_KEOPS COMPLEX SUBUNIT TPRKB"/>
    <property type="match status" value="1"/>
</dbReference>
<evidence type="ECO:0000256" key="5">
    <source>
        <dbReference type="ARBA" id="ARBA00022694"/>
    </source>
</evidence>
<dbReference type="GO" id="GO:0000408">
    <property type="term" value="C:EKC/KEOPS complex"/>
    <property type="evidence" value="ECO:0007669"/>
    <property type="project" value="TreeGrafter"/>
</dbReference>
<dbReference type="SUPFAM" id="SSF143870">
    <property type="entry name" value="PF0523-like"/>
    <property type="match status" value="1"/>
</dbReference>
<keyword evidence="5" id="KW-0819">tRNA processing</keyword>
<dbReference type="RefSeq" id="XP_006687015.1">
    <property type="nucleotide sequence ID" value="XM_006686952.1"/>
</dbReference>
<evidence type="ECO:0000256" key="2">
    <source>
        <dbReference type="ARBA" id="ARBA00005546"/>
    </source>
</evidence>
<name>G3B5G8_CANTC</name>
<evidence type="ECO:0000256" key="3">
    <source>
        <dbReference type="ARBA" id="ARBA00015316"/>
    </source>
</evidence>
<reference evidence="9 10" key="1">
    <citation type="journal article" date="2011" name="Proc. Natl. Acad. Sci. U.S.A.">
        <title>Comparative genomics of xylose-fermenting fungi for enhanced biofuel production.</title>
        <authorList>
            <person name="Wohlbach D.J."/>
            <person name="Kuo A."/>
            <person name="Sato T.K."/>
            <person name="Potts K.M."/>
            <person name="Salamov A.A."/>
            <person name="LaButti K.M."/>
            <person name="Sun H."/>
            <person name="Clum A."/>
            <person name="Pangilinan J.L."/>
            <person name="Lindquist E.A."/>
            <person name="Lucas S."/>
            <person name="Lapidus A."/>
            <person name="Jin M."/>
            <person name="Gunawan C."/>
            <person name="Balan V."/>
            <person name="Dale B.E."/>
            <person name="Jeffries T.W."/>
            <person name="Zinkel R."/>
            <person name="Barry K.W."/>
            <person name="Grigoriev I.V."/>
            <person name="Gasch A.P."/>
        </authorList>
    </citation>
    <scope>NUCLEOTIDE SEQUENCE [LARGE SCALE GENOMIC DNA]</scope>
    <source>
        <strain evidence="10">ATCC 10573 / BCRC 21748 / CBS 615 / JCM 9827 / NBRC 10315 / NRRL Y-1498 / VKM Y-70</strain>
    </source>
</reference>
<evidence type="ECO:0000313" key="9">
    <source>
        <dbReference type="EMBL" id="EGV63222.1"/>
    </source>
</evidence>
<dbReference type="OrthoDB" id="26491at2759"/>
<evidence type="ECO:0000256" key="8">
    <source>
        <dbReference type="RuleBase" id="RU004398"/>
    </source>
</evidence>
<dbReference type="KEGG" id="cten:18245848"/>
<keyword evidence="6 8" id="KW-0539">Nucleus</keyword>
<dbReference type="Pfam" id="PF08617">
    <property type="entry name" value="CGI-121"/>
    <property type="match status" value="1"/>
</dbReference>
<dbReference type="EMBL" id="GL996524">
    <property type="protein sequence ID" value="EGV63222.1"/>
    <property type="molecule type" value="Genomic_DNA"/>
</dbReference>
<accession>G3B5G8</accession>
<dbReference type="InterPro" id="IPR013926">
    <property type="entry name" value="CGI121/TPRKB"/>
</dbReference>
<organism evidence="10">
    <name type="scientific">Candida tenuis (strain ATCC 10573 / BCRC 21748 / CBS 615 / JCM 9827 / NBRC 10315 / NRRL Y-1498 / VKM Y-70)</name>
    <name type="common">Yeast</name>
    <name type="synonym">Yamadazyma tenuis</name>
    <dbReference type="NCBI Taxonomy" id="590646"/>
    <lineage>
        <taxon>Eukaryota</taxon>
        <taxon>Fungi</taxon>
        <taxon>Dikarya</taxon>
        <taxon>Ascomycota</taxon>
        <taxon>Saccharomycotina</taxon>
        <taxon>Pichiomycetes</taxon>
        <taxon>Debaryomycetaceae</taxon>
        <taxon>Yamadazyma</taxon>
    </lineage>
</organism>
<comment type="function">
    <text evidence="7">Component of the EKC/KEOPS complex that is required for the formation of a threonylcarbamoyl group on adenosine at position 37 (t(6)A37) in tRNAs that read codons beginning with adenine. The complex is probably involved in the transfer of the threonylcarbamoyl moiety of threonylcarbamoyl-AMP (TC-AMP) to the N6 group of A37. CGI121 acts as an allosteric effector that regulates the t(6)A activity of the complex. The EKC/KEOPS complex also promotes both telomere uncapping and telomere elongation. The complex is required for efficient recruitment of transcriptional coactivators. CGI121 is not required for tRNA modification.</text>
</comment>
<dbReference type="HOGENOM" id="CLU_065847_1_1_1"/>
<comment type="subcellular location">
    <subcellularLocation>
        <location evidence="1">Nucleus</location>
    </subcellularLocation>
</comment>
<keyword evidence="10" id="KW-1185">Reference proteome</keyword>
<dbReference type="GO" id="GO:0002949">
    <property type="term" value="P:tRNA threonylcarbamoyladenosine modification"/>
    <property type="evidence" value="ECO:0007669"/>
    <property type="project" value="TreeGrafter"/>
</dbReference>
<dbReference type="AlphaFoldDB" id="G3B5G8"/>
<dbReference type="InterPro" id="IPR036504">
    <property type="entry name" value="CGI121/TPRKB_sf"/>
</dbReference>
<dbReference type="GO" id="GO:0005634">
    <property type="term" value="C:nucleus"/>
    <property type="evidence" value="ECO:0007669"/>
    <property type="project" value="UniProtKB-SubCell"/>
</dbReference>
<dbReference type="STRING" id="590646.G3B5G8"/>
<gene>
    <name evidence="9" type="ORF">CANTEDRAFT_105888</name>
</gene>
<proteinExistence type="inferred from homology"/>
<protein>
    <recommendedName>
        <fullName evidence="4">EKC/KEOPS complex subunit CGI121</fullName>
    </recommendedName>
    <alternativeName>
        <fullName evidence="3">EKC/KEOPS complex subunit cgi121</fullName>
    </alternativeName>
</protein>
<dbReference type="Gene3D" id="3.30.2380.10">
    <property type="entry name" value="CGI121/TPRKB"/>
    <property type="match status" value="1"/>
</dbReference>
<comment type="similarity">
    <text evidence="2 8">Belongs to the CGI121/TPRKB family.</text>
</comment>
<evidence type="ECO:0000256" key="1">
    <source>
        <dbReference type="ARBA" id="ARBA00004123"/>
    </source>
</evidence>
<dbReference type="GeneID" id="18245848"/>